<reference evidence="2" key="1">
    <citation type="submission" date="2019-05" db="EMBL/GenBank/DDBJ databases">
        <title>The Complete Genome of Stenotrophomonas maltophilia Podophage Ponderosa.</title>
        <authorList>
            <person name="Marquez A."/>
            <person name="Newkirk H."/>
            <person name="Moreland R."/>
            <person name="Gonzalez C."/>
            <person name="Liu M."/>
            <person name="Ramsey J."/>
        </authorList>
    </citation>
    <scope>NUCLEOTIDE SEQUENCE [LARGE SCALE GENOMIC DNA]</scope>
</reference>
<keyword evidence="2" id="KW-1185">Reference proteome</keyword>
<organism evidence="1 2">
    <name type="scientific">Stenotrophomonas phage Ponderosa</name>
    <dbReference type="NCBI Taxonomy" id="2591103"/>
    <lineage>
        <taxon>Viruses</taxon>
        <taxon>Duplodnaviria</taxon>
        <taxon>Heunggongvirae</taxon>
        <taxon>Uroviricota</taxon>
        <taxon>Caudoviricetes</taxon>
        <taxon>Autographivirales</taxon>
        <taxon>Autonotataviridae</taxon>
        <taxon>Gujervirinae</taxon>
        <taxon>Ponderosavirus</taxon>
        <taxon>Ponderosavirus ponderosa</taxon>
    </lineage>
</organism>
<name>A0A5B9NCI4_9CAUD</name>
<evidence type="ECO:0000313" key="2">
    <source>
        <dbReference type="Proteomes" id="UP000325277"/>
    </source>
</evidence>
<dbReference type="EMBL" id="MK903280">
    <property type="protein sequence ID" value="QEG09730.1"/>
    <property type="molecule type" value="Genomic_DNA"/>
</dbReference>
<evidence type="ECO:0000313" key="1">
    <source>
        <dbReference type="EMBL" id="QEG09730.1"/>
    </source>
</evidence>
<protein>
    <submittedName>
        <fullName evidence="1">Uncharacterized protein</fullName>
    </submittedName>
</protein>
<dbReference type="Proteomes" id="UP000325277">
    <property type="component" value="Segment"/>
</dbReference>
<gene>
    <name evidence="1" type="ORF">CPT_Ponderosa_013</name>
</gene>
<proteinExistence type="predicted"/>
<accession>A0A5B9NCI4</accession>
<sequence>MALEVSNRITITLPVSKLSACTHEAMELTRICGGVTKVKGDGGWFDADGTFHAEEVRLATWHFPDNKSRDANRAARALVDALFSSGELAVMKTRFYTPHTARVLGARRYGEVSRIIYAPDEHQRQIKLTLPDVLSDDQSLRHLNS</sequence>